<evidence type="ECO:0000313" key="4">
    <source>
        <dbReference type="Proteomes" id="UP000712281"/>
    </source>
</evidence>
<gene>
    <name evidence="3" type="ORF">F2Q68_00015766</name>
    <name evidence="2" type="ORF">F2Q70_00021983</name>
</gene>
<sequence>MPPRHHRPLGHCWKKTSWRNLSGKSNSNRGFRLTPSLARKIRTRSLRAGGLTVGSKMVISKSTSKITFSRGNLLNTFSVKALKRKFQRKTNPGPIQFGERPSGTQHGFSSAVRRAGSTANSVRPFAELNQSSSANSRAGPKMDSARPFAELDLRRIQHGRSPSWTSPVRRTAELDQPKPIFASSS</sequence>
<protein>
    <submittedName>
        <fullName evidence="3">Uncharacterized protein</fullName>
    </submittedName>
</protein>
<organism evidence="3 4">
    <name type="scientific">Brassica cretica</name>
    <name type="common">Mustard</name>
    <dbReference type="NCBI Taxonomy" id="69181"/>
    <lineage>
        <taxon>Eukaryota</taxon>
        <taxon>Viridiplantae</taxon>
        <taxon>Streptophyta</taxon>
        <taxon>Embryophyta</taxon>
        <taxon>Tracheophyta</taxon>
        <taxon>Spermatophyta</taxon>
        <taxon>Magnoliopsida</taxon>
        <taxon>eudicotyledons</taxon>
        <taxon>Gunneridae</taxon>
        <taxon>Pentapetalae</taxon>
        <taxon>rosids</taxon>
        <taxon>malvids</taxon>
        <taxon>Brassicales</taxon>
        <taxon>Brassicaceae</taxon>
        <taxon>Brassiceae</taxon>
        <taxon>Brassica</taxon>
    </lineage>
</organism>
<dbReference type="AlphaFoldDB" id="A0A8S9HJ78"/>
<comment type="caution">
    <text evidence="3">The sequence shown here is derived from an EMBL/GenBank/DDBJ whole genome shotgun (WGS) entry which is preliminary data.</text>
</comment>
<dbReference type="Proteomes" id="UP000712281">
    <property type="component" value="Unassembled WGS sequence"/>
</dbReference>
<reference evidence="3" key="1">
    <citation type="submission" date="2019-12" db="EMBL/GenBank/DDBJ databases">
        <title>Genome sequencing and annotation of Brassica cretica.</title>
        <authorList>
            <person name="Studholme D.J."/>
            <person name="Sarris P.F."/>
        </authorList>
    </citation>
    <scope>NUCLEOTIDE SEQUENCE</scope>
    <source>
        <strain evidence="3">PFS-001/15</strain>
        <strain evidence="2">PFS-102/07</strain>
        <tissue evidence="3">Leaf</tissue>
    </source>
</reference>
<feature type="region of interest" description="Disordered" evidence="1">
    <location>
        <begin position="90"/>
        <end position="185"/>
    </location>
</feature>
<accession>A0A8S9HJ78</accession>
<dbReference type="EMBL" id="QGKY02001925">
    <property type="protein sequence ID" value="KAF2549007.1"/>
    <property type="molecule type" value="Genomic_DNA"/>
</dbReference>
<evidence type="ECO:0000256" key="1">
    <source>
        <dbReference type="SAM" id="MobiDB-lite"/>
    </source>
</evidence>
<dbReference type="EMBL" id="QGKW02001940">
    <property type="protein sequence ID" value="KAF2558023.1"/>
    <property type="molecule type" value="Genomic_DNA"/>
</dbReference>
<evidence type="ECO:0000313" key="3">
    <source>
        <dbReference type="EMBL" id="KAF2558023.1"/>
    </source>
</evidence>
<name>A0A8S9HJ78_BRACR</name>
<proteinExistence type="predicted"/>
<evidence type="ECO:0000313" key="2">
    <source>
        <dbReference type="EMBL" id="KAF2549007.1"/>
    </source>
</evidence>